<keyword evidence="10" id="KW-1185">Reference proteome</keyword>
<dbReference type="PANTHER" id="PTHR43884:SF12">
    <property type="entry name" value="ISOVALERYL-COA DEHYDROGENASE, MITOCHONDRIAL-RELATED"/>
    <property type="match status" value="1"/>
</dbReference>
<evidence type="ECO:0000256" key="1">
    <source>
        <dbReference type="ARBA" id="ARBA00001974"/>
    </source>
</evidence>
<accession>A0A7G5C2P5</accession>
<dbReference type="Gene3D" id="1.10.540.10">
    <property type="entry name" value="Acyl-CoA dehydrogenase/oxidase, N-terminal domain"/>
    <property type="match status" value="1"/>
</dbReference>
<dbReference type="KEGG" id="cchl:FPL14_21590"/>
<organism evidence="9 10">
    <name type="scientific">Cohnella cholangitidis</name>
    <dbReference type="NCBI Taxonomy" id="2598458"/>
    <lineage>
        <taxon>Bacteria</taxon>
        <taxon>Bacillati</taxon>
        <taxon>Bacillota</taxon>
        <taxon>Bacilli</taxon>
        <taxon>Bacillales</taxon>
        <taxon>Paenibacillaceae</taxon>
        <taxon>Cohnella</taxon>
    </lineage>
</organism>
<dbReference type="CDD" id="cd00567">
    <property type="entry name" value="ACAD"/>
    <property type="match status" value="1"/>
</dbReference>
<comment type="cofactor">
    <cofactor evidence="1 5">
        <name>FAD</name>
        <dbReference type="ChEBI" id="CHEBI:57692"/>
    </cofactor>
</comment>
<dbReference type="AlphaFoldDB" id="A0A7G5C2P5"/>
<evidence type="ECO:0000256" key="2">
    <source>
        <dbReference type="ARBA" id="ARBA00009347"/>
    </source>
</evidence>
<dbReference type="GO" id="GO:0003995">
    <property type="term" value="F:acyl-CoA dehydrogenase activity"/>
    <property type="evidence" value="ECO:0007669"/>
    <property type="project" value="TreeGrafter"/>
</dbReference>
<dbReference type="EMBL" id="CP041969">
    <property type="protein sequence ID" value="QMV43479.1"/>
    <property type="molecule type" value="Genomic_DNA"/>
</dbReference>
<dbReference type="InterPro" id="IPR009075">
    <property type="entry name" value="AcylCo_DH/oxidase_C"/>
</dbReference>
<sequence>MSTLSSRTKEQYWIDLAVELSARFALTAAETDRKAELPKDNLRLLFERGLDTAILPEEKGGAGISYATFGRIVFEIARGCPSTACVWLMNTSAAESLITLSNPERSDYYLQQWKLGKRFANALSEPSSGNLFLNPVQEATPLGDGDWSLDGAKRFVSGSEWADFFLINASIDGAPAFFGVERDETVEIHEIWDALGMRGTRSQLIGFNRTRLKADNRFGQVVSNRQNLIALGLPWLSLGIAQSAYDALKAQAEGKKLSDGKPLSHVQWIQYETAEIHVRLKAAKLLAEHLLELADAGSEQTIVVSMEAKILANQIGKDVADLGLRVGGGLAFTRALPFERHLRDAQAGGLMAYSSELCKLFVGKNELNVREQD</sequence>
<evidence type="ECO:0000259" key="7">
    <source>
        <dbReference type="Pfam" id="PF02770"/>
    </source>
</evidence>
<evidence type="ECO:0000259" key="6">
    <source>
        <dbReference type="Pfam" id="PF00441"/>
    </source>
</evidence>
<dbReference type="PANTHER" id="PTHR43884">
    <property type="entry name" value="ACYL-COA DEHYDROGENASE"/>
    <property type="match status" value="1"/>
</dbReference>
<evidence type="ECO:0000256" key="4">
    <source>
        <dbReference type="ARBA" id="ARBA00022827"/>
    </source>
</evidence>
<dbReference type="Gene3D" id="1.20.140.10">
    <property type="entry name" value="Butyryl-CoA Dehydrogenase, subunit A, domain 3"/>
    <property type="match status" value="1"/>
</dbReference>
<dbReference type="RefSeq" id="WP_182299714.1">
    <property type="nucleotide sequence ID" value="NZ_CP041969.1"/>
</dbReference>
<proteinExistence type="inferred from homology"/>
<name>A0A7G5C2P5_9BACL</name>
<dbReference type="SUPFAM" id="SSF47203">
    <property type="entry name" value="Acyl-CoA dehydrogenase C-terminal domain-like"/>
    <property type="match status" value="1"/>
</dbReference>
<dbReference type="Gene3D" id="2.40.110.10">
    <property type="entry name" value="Butyryl-CoA Dehydrogenase, subunit A, domain 2"/>
    <property type="match status" value="1"/>
</dbReference>
<feature type="domain" description="Acyl-CoA dehydrogenase/oxidase C-terminal" evidence="6">
    <location>
        <begin position="235"/>
        <end position="357"/>
    </location>
</feature>
<evidence type="ECO:0000256" key="3">
    <source>
        <dbReference type="ARBA" id="ARBA00022630"/>
    </source>
</evidence>
<reference evidence="9 10" key="1">
    <citation type="submission" date="2019-07" db="EMBL/GenBank/DDBJ databases">
        <authorList>
            <person name="Kim J.K."/>
            <person name="Cheong H.-M."/>
            <person name="Choi Y."/>
            <person name="Hwang K.J."/>
            <person name="Lee S."/>
            <person name="Choi C."/>
        </authorList>
    </citation>
    <scope>NUCLEOTIDE SEQUENCE [LARGE SCALE GENOMIC DNA]</scope>
    <source>
        <strain evidence="9 10">KS 22</strain>
    </source>
</reference>
<comment type="similarity">
    <text evidence="2 5">Belongs to the acyl-CoA dehydrogenase family.</text>
</comment>
<dbReference type="Pfam" id="PF00441">
    <property type="entry name" value="Acyl-CoA_dh_1"/>
    <property type="match status" value="1"/>
</dbReference>
<gene>
    <name evidence="9" type="ORF">FPL14_21590</name>
</gene>
<keyword evidence="5" id="KW-0560">Oxidoreductase</keyword>
<dbReference type="SUPFAM" id="SSF56645">
    <property type="entry name" value="Acyl-CoA dehydrogenase NM domain-like"/>
    <property type="match status" value="1"/>
</dbReference>
<dbReference type="InterPro" id="IPR046373">
    <property type="entry name" value="Acyl-CoA_Oxase/DH_mid-dom_sf"/>
</dbReference>
<dbReference type="InterPro" id="IPR013786">
    <property type="entry name" value="AcylCoA_DH/ox_N"/>
</dbReference>
<dbReference type="InterPro" id="IPR009100">
    <property type="entry name" value="AcylCoA_DH/oxidase_NM_dom_sf"/>
</dbReference>
<dbReference type="GO" id="GO:0050660">
    <property type="term" value="F:flavin adenine dinucleotide binding"/>
    <property type="evidence" value="ECO:0007669"/>
    <property type="project" value="InterPro"/>
</dbReference>
<evidence type="ECO:0000313" key="10">
    <source>
        <dbReference type="Proteomes" id="UP000515679"/>
    </source>
</evidence>
<dbReference type="PIRSF" id="PIRSF016578">
    <property type="entry name" value="HsaA"/>
    <property type="match status" value="1"/>
</dbReference>
<dbReference type="Proteomes" id="UP000515679">
    <property type="component" value="Chromosome"/>
</dbReference>
<dbReference type="Pfam" id="PF02771">
    <property type="entry name" value="Acyl-CoA_dh_N"/>
    <property type="match status" value="1"/>
</dbReference>
<feature type="domain" description="Acyl-CoA dehydrogenase/oxidase N-terminal" evidence="8">
    <location>
        <begin position="25"/>
        <end position="112"/>
    </location>
</feature>
<dbReference type="InterPro" id="IPR006091">
    <property type="entry name" value="Acyl-CoA_Oxase/DH_mid-dom"/>
</dbReference>
<evidence type="ECO:0000256" key="5">
    <source>
        <dbReference type="RuleBase" id="RU362125"/>
    </source>
</evidence>
<evidence type="ECO:0000313" key="9">
    <source>
        <dbReference type="EMBL" id="QMV43479.1"/>
    </source>
</evidence>
<keyword evidence="4 5" id="KW-0274">FAD</keyword>
<dbReference type="InterPro" id="IPR036250">
    <property type="entry name" value="AcylCo_DH-like_C"/>
</dbReference>
<protein>
    <submittedName>
        <fullName evidence="9">Acyl-CoA dehydrogenase</fullName>
    </submittedName>
</protein>
<keyword evidence="3 5" id="KW-0285">Flavoprotein</keyword>
<evidence type="ECO:0000259" key="8">
    <source>
        <dbReference type="Pfam" id="PF02771"/>
    </source>
</evidence>
<feature type="domain" description="Acyl-CoA oxidase/dehydrogenase middle" evidence="7">
    <location>
        <begin position="121"/>
        <end position="208"/>
    </location>
</feature>
<dbReference type="InterPro" id="IPR037069">
    <property type="entry name" value="AcylCoA_DH/ox_N_sf"/>
</dbReference>
<dbReference type="Pfam" id="PF02770">
    <property type="entry name" value="Acyl-CoA_dh_M"/>
    <property type="match status" value="1"/>
</dbReference>